<dbReference type="SUPFAM" id="SSF48230">
    <property type="entry name" value="Chondroitin AC/alginate lyase"/>
    <property type="match status" value="1"/>
</dbReference>
<feature type="domain" description="Heparin-sulfate lyase N-terminal" evidence="7">
    <location>
        <begin position="769"/>
        <end position="993"/>
    </location>
</feature>
<dbReference type="Pfam" id="PF00534">
    <property type="entry name" value="Glycos_transf_1"/>
    <property type="match status" value="1"/>
</dbReference>
<dbReference type="InterPro" id="IPR031680">
    <property type="entry name" value="Hepar_II_III_N"/>
</dbReference>
<dbReference type="Pfam" id="PF07940">
    <property type="entry name" value="Hepar_II_III_C"/>
    <property type="match status" value="1"/>
</dbReference>
<name>A0A220UBB6_9MICO</name>
<dbReference type="RefSeq" id="WP_089064775.1">
    <property type="nucleotide sequence ID" value="NZ_CP022316.1"/>
</dbReference>
<keyword evidence="2" id="KW-0328">Glycosyltransferase</keyword>
<gene>
    <name evidence="8" type="ORF">CFK39_06455</name>
</gene>
<dbReference type="Proteomes" id="UP000198398">
    <property type="component" value="Chromosome"/>
</dbReference>
<evidence type="ECO:0000259" key="6">
    <source>
        <dbReference type="Pfam" id="PF07940"/>
    </source>
</evidence>
<evidence type="ECO:0000313" key="8">
    <source>
        <dbReference type="EMBL" id="ASK65534.1"/>
    </source>
</evidence>
<accession>A0A220UBB6</accession>
<dbReference type="GO" id="GO:0016757">
    <property type="term" value="F:glycosyltransferase activity"/>
    <property type="evidence" value="ECO:0007669"/>
    <property type="project" value="UniProtKB-KW"/>
</dbReference>
<evidence type="ECO:0000256" key="1">
    <source>
        <dbReference type="ARBA" id="ARBA00004196"/>
    </source>
</evidence>
<keyword evidence="9" id="KW-1185">Reference proteome</keyword>
<feature type="domain" description="Heparinase II/III-like C-terminal" evidence="6">
    <location>
        <begin position="1019"/>
        <end position="1205"/>
    </location>
</feature>
<dbReference type="OrthoDB" id="509705at2"/>
<dbReference type="EMBL" id="CP022316">
    <property type="protein sequence ID" value="ASK65534.1"/>
    <property type="molecule type" value="Genomic_DNA"/>
</dbReference>
<dbReference type="InterPro" id="IPR001296">
    <property type="entry name" value="Glyco_trans_1"/>
</dbReference>
<evidence type="ECO:0000259" key="7">
    <source>
        <dbReference type="Pfam" id="PF16889"/>
    </source>
</evidence>
<keyword evidence="4" id="KW-0812">Transmembrane</keyword>
<feature type="transmembrane region" description="Helical" evidence="4">
    <location>
        <begin position="20"/>
        <end position="39"/>
    </location>
</feature>
<evidence type="ECO:0000313" key="9">
    <source>
        <dbReference type="Proteomes" id="UP000198398"/>
    </source>
</evidence>
<dbReference type="Pfam" id="PF16889">
    <property type="entry name" value="Hepar_II_III_N"/>
    <property type="match status" value="1"/>
</dbReference>
<dbReference type="InterPro" id="IPR012480">
    <property type="entry name" value="Hepar_II_III_C"/>
</dbReference>
<proteinExistence type="predicted"/>
<feature type="transmembrane region" description="Helical" evidence="4">
    <location>
        <begin position="45"/>
        <end position="68"/>
    </location>
</feature>
<dbReference type="GO" id="GO:0016829">
    <property type="term" value="F:lyase activity"/>
    <property type="evidence" value="ECO:0007669"/>
    <property type="project" value="InterPro"/>
</dbReference>
<protein>
    <submittedName>
        <fullName evidence="8">Uncharacterized protein</fullName>
    </submittedName>
</protein>
<dbReference type="GO" id="GO:0030313">
    <property type="term" value="C:cell envelope"/>
    <property type="evidence" value="ECO:0007669"/>
    <property type="project" value="UniProtKB-SubCell"/>
</dbReference>
<evidence type="ECO:0000259" key="5">
    <source>
        <dbReference type="Pfam" id="PF00534"/>
    </source>
</evidence>
<keyword evidence="4" id="KW-0472">Membrane</keyword>
<dbReference type="PANTHER" id="PTHR12526">
    <property type="entry name" value="GLYCOSYLTRANSFERASE"/>
    <property type="match status" value="1"/>
</dbReference>
<dbReference type="KEGG" id="brv:CFK39_06455"/>
<evidence type="ECO:0000256" key="2">
    <source>
        <dbReference type="ARBA" id="ARBA00022676"/>
    </source>
</evidence>
<dbReference type="AlphaFoldDB" id="A0A220UBB6"/>
<evidence type="ECO:0000256" key="3">
    <source>
        <dbReference type="ARBA" id="ARBA00022679"/>
    </source>
</evidence>
<dbReference type="Gene3D" id="1.50.10.100">
    <property type="entry name" value="Chondroitin AC/alginate lyase"/>
    <property type="match status" value="1"/>
</dbReference>
<dbReference type="CDD" id="cd03794">
    <property type="entry name" value="GT4_WbuB-like"/>
    <property type="match status" value="1"/>
</dbReference>
<reference evidence="9" key="1">
    <citation type="submission" date="2017-07" db="EMBL/GenBank/DDBJ databases">
        <title>Brachybacterium sp. VR2415.</title>
        <authorList>
            <person name="Tak E.J."/>
            <person name="Bae J.-W."/>
        </authorList>
    </citation>
    <scope>NUCLEOTIDE SEQUENCE [LARGE SCALE GENOMIC DNA]</scope>
    <source>
        <strain evidence="9">VR2415</strain>
    </source>
</reference>
<dbReference type="InterPro" id="IPR008929">
    <property type="entry name" value="Chondroitin_lyas"/>
</dbReference>
<keyword evidence="4" id="KW-1133">Transmembrane helix</keyword>
<evidence type="ECO:0000256" key="4">
    <source>
        <dbReference type="SAM" id="Phobius"/>
    </source>
</evidence>
<dbReference type="PANTHER" id="PTHR12526:SF510">
    <property type="entry name" value="D-INOSITOL 3-PHOSPHATE GLYCOSYLTRANSFERASE"/>
    <property type="match status" value="1"/>
</dbReference>
<comment type="subcellular location">
    <subcellularLocation>
        <location evidence="1">Cell envelope</location>
    </subcellularLocation>
</comment>
<feature type="domain" description="Glycosyl transferase family 1" evidence="5">
    <location>
        <begin position="506"/>
        <end position="674"/>
    </location>
</feature>
<organism evidence="8 9">
    <name type="scientific">Brachybacterium avium</name>
    <dbReference type="NCBI Taxonomy" id="2017485"/>
    <lineage>
        <taxon>Bacteria</taxon>
        <taxon>Bacillati</taxon>
        <taxon>Actinomycetota</taxon>
        <taxon>Actinomycetes</taxon>
        <taxon>Micrococcales</taxon>
        <taxon>Dermabacteraceae</taxon>
        <taxon>Brachybacterium</taxon>
    </lineage>
</organism>
<dbReference type="Gene3D" id="3.40.50.2000">
    <property type="entry name" value="Glycogen Phosphorylase B"/>
    <property type="match status" value="2"/>
</dbReference>
<dbReference type="Gene3D" id="2.70.98.70">
    <property type="match status" value="1"/>
</dbReference>
<dbReference type="SUPFAM" id="SSF53756">
    <property type="entry name" value="UDP-Glycosyltransferase/glycogen phosphorylase"/>
    <property type="match status" value="1"/>
</dbReference>
<keyword evidence="3" id="KW-0808">Transferase</keyword>
<sequence>MMKDKTTSGEGSMRSKVRGFVISGAVVLVLVLALLAVAATTGSAVAALVACVLGTLLIAGLCVALLTVAERVSSANDRGATQVNNLETRVAQHIESTDERLAAAEDAVADAAGHLEFAKARLLSVQRDVRTLRSRVPANFLEPVETDLRTLRATARTTMRATFEAAVQLGRDPRSILSEGQASQLFADYIKRGEYLQTRPLIEEYAVLEKQSLTTLRRIYREFRSAGYWDLAEHVISAIAGKSGREKDASALAKIQHEIQLFSQPALVTAELEDGTAYDPEGPILHMVGRVLPETQTGYTLRTQYTAVAQARRGLPVAIVGQAGITEHDVDGIEHYTHQGIDTFLLPGPARNEMLVDDWLRMNMLGLAELVQRVRPSVLHAQSDFFNALIVSAVGRKYGIPTIYESRGFWEESWLSRTIVANGWKEDAATIFSMYGMPAAYRLRKHAEEVARLLPDHVFTLAEVMRDHILDSSHGGIGADNVSIVPNAVDSANFPVQEADRALATEIGLPEGAVVVGYISSIVEYEGIDTLIDGYHLAAAQSSTPLCLLLVGDGDYLETLKQHVERHGIENVYFTGRVPHEDVLRYYGLIDLFVVPRKKSRVADLVTPLKPFEAFSTGRCVILSDVGALQEIARQSGAVESFRAGSADDLAATMTALIDDPARRQDLGEKAARWVRNHRSWDRNMNEYYRIYRKLGFEGPTNLPLESDLALDGRGINSGELLEKLATADLPALKGWFTIQEIRQSPESILETGWRFAGFDPVPVATLKDWTRFGKEHRSWGFHLHAWEFMDPLLRAFDETGCLEWLRQAVRIAVSWVGVHRDADEEDDPMAWYDMSQSLRMPRLIALALRAARVPEMRDDAIVLAQAVVWHLDELHQDRAYNPHNNHGFYTAVSQVHAAKYAWMFPDARLTAVEGGARLAQMAHSQFAEDGVHLEHSPDYHRMLLNSFELAVNDSLIEDEEVKSRVERAAHVLGWMVQPDGTLVQFGDSPETTVVKPDAQSIDPQTQYILSDGTVGERPGRELAAYHHGGYAFVRSPQPDGPGTLADSGYLAFSAAFHSRAHKHADDLNVVWYDRGQQILTDGGRFGYGDLLPADSPLRREGFYYAAPERQYIEGTMAHNTLMMDGRDQERRTREPYGSALGECLRTEEGQFDLSARVYHADYIHRRRLLYTPGSQLSFIDSVFSQSTENREGTLWFNIDGRFDLVNTEDLIEFVDPQTGVRLTIESEASSIAPVCGQEEPLRGWRSRKDGSLEPVWSVGYTFIFDTRATVATSLRLL</sequence>